<dbReference type="SUPFAM" id="SSF54001">
    <property type="entry name" value="Cysteine proteinases"/>
    <property type="match status" value="1"/>
</dbReference>
<evidence type="ECO:0000256" key="4">
    <source>
        <dbReference type="ARBA" id="ARBA00022786"/>
    </source>
</evidence>
<evidence type="ECO:0000256" key="9">
    <source>
        <dbReference type="SAM" id="MobiDB-lite"/>
    </source>
</evidence>
<comment type="similarity">
    <text evidence="2 7 8">Belongs to the peptidase C12 family.</text>
</comment>
<dbReference type="Pfam" id="PF18031">
    <property type="entry name" value="UCH_C"/>
    <property type="match status" value="1"/>
</dbReference>
<feature type="compositionally biased region" description="Basic and acidic residues" evidence="9">
    <location>
        <begin position="349"/>
        <end position="366"/>
    </location>
</feature>
<accession>A0ABQ8UQ16</accession>
<dbReference type="InterPro" id="IPR041507">
    <property type="entry name" value="UCH_C"/>
</dbReference>
<evidence type="ECO:0000256" key="6">
    <source>
        <dbReference type="ARBA" id="ARBA00022807"/>
    </source>
</evidence>
<feature type="site" description="Important for enzyme activity" evidence="7">
    <location>
        <position position="171"/>
    </location>
</feature>
<dbReference type="EC" id="3.4.19.12" evidence="8"/>
<feature type="site" description="Transition state stabilizer" evidence="7">
    <location>
        <position position="75"/>
    </location>
</feature>
<feature type="region of interest" description="Disordered" evidence="9">
    <location>
        <begin position="348"/>
        <end position="389"/>
    </location>
</feature>
<feature type="active site" description="Proton donor" evidence="7">
    <location>
        <position position="156"/>
    </location>
</feature>
<dbReference type="PANTHER" id="PTHR10589">
    <property type="entry name" value="UBIQUITIN CARBOXYL-TERMINAL HYDROLASE"/>
    <property type="match status" value="1"/>
</dbReference>
<dbReference type="Gene3D" id="3.40.532.10">
    <property type="entry name" value="Peptidase C12, ubiquitin carboxyl-terminal hydrolase"/>
    <property type="match status" value="1"/>
</dbReference>
<reference evidence="11" key="1">
    <citation type="journal article" date="2022" name="bioRxiv">
        <title>Genomics of Preaxostyla Flagellates Illuminates Evolutionary Transitions and the Path Towards Mitochondrial Loss.</title>
        <authorList>
            <person name="Novak L.V.F."/>
            <person name="Treitli S.C."/>
            <person name="Pyrih J."/>
            <person name="Halakuc P."/>
            <person name="Pipaliya S.V."/>
            <person name="Vacek V."/>
            <person name="Brzon O."/>
            <person name="Soukal P."/>
            <person name="Eme L."/>
            <person name="Dacks J.B."/>
            <person name="Karnkowska A."/>
            <person name="Elias M."/>
            <person name="Hampl V."/>
        </authorList>
    </citation>
    <scope>NUCLEOTIDE SEQUENCE</scope>
    <source>
        <strain evidence="11">RCP-MX</strain>
    </source>
</reference>
<keyword evidence="5 7" id="KW-0378">Hydrolase</keyword>
<feature type="active site" description="Nucleophile" evidence="7">
    <location>
        <position position="81"/>
    </location>
</feature>
<dbReference type="InterPro" id="IPR036959">
    <property type="entry name" value="Peptidase_C12_UCH_sf"/>
</dbReference>
<feature type="compositionally biased region" description="Low complexity" evidence="9">
    <location>
        <begin position="367"/>
        <end position="382"/>
    </location>
</feature>
<evidence type="ECO:0000256" key="1">
    <source>
        <dbReference type="ARBA" id="ARBA00000707"/>
    </source>
</evidence>
<evidence type="ECO:0000313" key="11">
    <source>
        <dbReference type="EMBL" id="KAJ4461263.1"/>
    </source>
</evidence>
<keyword evidence="12" id="KW-1185">Reference proteome</keyword>
<keyword evidence="4 7" id="KW-0833">Ubl conjugation pathway</keyword>
<evidence type="ECO:0000256" key="7">
    <source>
        <dbReference type="PROSITE-ProRule" id="PRU01393"/>
    </source>
</evidence>
<dbReference type="Pfam" id="PF01088">
    <property type="entry name" value="Peptidase_C12"/>
    <property type="match status" value="1"/>
</dbReference>
<feature type="domain" description="UCH catalytic" evidence="10">
    <location>
        <begin position="6"/>
        <end position="217"/>
    </location>
</feature>
<gene>
    <name evidence="11" type="ORF">PAPYR_2297</name>
</gene>
<comment type="catalytic activity">
    <reaction evidence="1 7 8">
        <text>Thiol-dependent hydrolysis of ester, thioester, amide, peptide and isopeptide bonds formed by the C-terminal Gly of ubiquitin (a 76-residue protein attached to proteins as an intracellular targeting signal).</text>
        <dbReference type="EC" id="3.4.19.12"/>
    </reaction>
</comment>
<evidence type="ECO:0000313" key="12">
    <source>
        <dbReference type="Proteomes" id="UP001141327"/>
    </source>
</evidence>
<evidence type="ECO:0000256" key="2">
    <source>
        <dbReference type="ARBA" id="ARBA00009326"/>
    </source>
</evidence>
<keyword evidence="3 7" id="KW-0645">Protease</keyword>
<proteinExistence type="inferred from homology"/>
<dbReference type="PRINTS" id="PR00707">
    <property type="entry name" value="UBCTHYDRLASE"/>
</dbReference>
<evidence type="ECO:0000256" key="3">
    <source>
        <dbReference type="ARBA" id="ARBA00022670"/>
    </source>
</evidence>
<name>A0ABQ8UQ16_9EUKA</name>
<evidence type="ECO:0000256" key="8">
    <source>
        <dbReference type="RuleBase" id="RU361215"/>
    </source>
</evidence>
<dbReference type="Gene3D" id="1.20.58.860">
    <property type="match status" value="1"/>
</dbReference>
<dbReference type="Proteomes" id="UP001141327">
    <property type="component" value="Unassembled WGS sequence"/>
</dbReference>
<dbReference type="EMBL" id="JAPMOS010000008">
    <property type="protein sequence ID" value="KAJ4461263.1"/>
    <property type="molecule type" value="Genomic_DNA"/>
</dbReference>
<dbReference type="PROSITE" id="PS52048">
    <property type="entry name" value="UCH_DOMAIN"/>
    <property type="match status" value="1"/>
</dbReference>
<protein>
    <recommendedName>
        <fullName evidence="8">Ubiquitin carboxyl-terminal hydrolase</fullName>
        <ecNumber evidence="8">3.4.19.12</ecNumber>
    </recommendedName>
</protein>
<dbReference type="InterPro" id="IPR001578">
    <property type="entry name" value="Peptidase_C12_UCH"/>
</dbReference>
<comment type="caution">
    <text evidence="11">The sequence shown here is derived from an EMBL/GenBank/DDBJ whole genome shotgun (WGS) entry which is preliminary data.</text>
</comment>
<evidence type="ECO:0000256" key="5">
    <source>
        <dbReference type="ARBA" id="ARBA00022801"/>
    </source>
</evidence>
<dbReference type="PANTHER" id="PTHR10589:SF16">
    <property type="entry name" value="UBIQUITIN CARBOXYL-TERMINAL HYDROLASE ISOZYME L5"/>
    <property type="match status" value="1"/>
</dbReference>
<dbReference type="GO" id="GO:0016787">
    <property type="term" value="F:hydrolase activity"/>
    <property type="evidence" value="ECO:0007669"/>
    <property type="project" value="UniProtKB-KW"/>
</dbReference>
<evidence type="ECO:0000259" key="10">
    <source>
        <dbReference type="PROSITE" id="PS52048"/>
    </source>
</evidence>
<organism evidence="11 12">
    <name type="scientific">Paratrimastix pyriformis</name>
    <dbReference type="NCBI Taxonomy" id="342808"/>
    <lineage>
        <taxon>Eukaryota</taxon>
        <taxon>Metamonada</taxon>
        <taxon>Preaxostyla</taxon>
        <taxon>Paratrimastigidae</taxon>
        <taxon>Paratrimastix</taxon>
    </lineage>
</organism>
<keyword evidence="6 7" id="KW-0788">Thiol protease</keyword>
<sequence length="389" mass="42683">MENESAFDTIESDPGVFTELIEALGCNSVQVDEILDLESAPSDALGMIFLFKYKSHPEPRHALTDYDPSLFYSKQVYSNACATQAILHVLMNSSEKVDLGKELNEFKMFTADFDAFLKGTAITNSEAIRTAHNSFSRQNSFLLESAPATDDDDVFHFVAYVPYHGMLYELDGLQAGPIALGECPNESHWTEQVAPIIRARTQSYTAELRFALMAVVPSRKGALQSRLDTLQQQRQYLAAIASSLELSLPALPSLPLSAEELPAAGDGADLSAVGEPSDRDAILATAQRIDSELIDAAIQLRQELDKRKSWHDENLRRKHNYVPFLIELLKQVAIKGRLPEATLRACAAAEEKAKRKQEKAAKEKESAAPAPAAPMAPTSTPSDPSKPAH</sequence>
<dbReference type="InterPro" id="IPR038765">
    <property type="entry name" value="Papain-like_cys_pep_sf"/>
</dbReference>